<proteinExistence type="predicted"/>
<keyword evidence="2" id="KW-1185">Reference proteome</keyword>
<dbReference type="Proteomes" id="UP001062846">
    <property type="component" value="Chromosome 5"/>
</dbReference>
<evidence type="ECO:0000313" key="1">
    <source>
        <dbReference type="EMBL" id="KAI8554851.1"/>
    </source>
</evidence>
<accession>A0ACC0NPE8</accession>
<gene>
    <name evidence="1" type="ORF">RHMOL_Rhmol05G0129000</name>
</gene>
<reference evidence="1" key="1">
    <citation type="submission" date="2022-02" db="EMBL/GenBank/DDBJ databases">
        <title>Plant Genome Project.</title>
        <authorList>
            <person name="Zhang R.-G."/>
        </authorList>
    </citation>
    <scope>NUCLEOTIDE SEQUENCE</scope>
    <source>
        <strain evidence="1">AT1</strain>
    </source>
</reference>
<evidence type="ECO:0000313" key="2">
    <source>
        <dbReference type="Proteomes" id="UP001062846"/>
    </source>
</evidence>
<comment type="caution">
    <text evidence="1">The sequence shown here is derived from an EMBL/GenBank/DDBJ whole genome shotgun (WGS) entry which is preliminary data.</text>
</comment>
<dbReference type="EMBL" id="CM046392">
    <property type="protein sequence ID" value="KAI8554851.1"/>
    <property type="molecule type" value="Genomic_DNA"/>
</dbReference>
<sequence>MGGSCSVCTQLSISTVGIVVKCWGGSMKELIRQHKKNKSSSFFLISGKFINSTLQCKHDWKYIELSHTAKSFFTS</sequence>
<organism evidence="1 2">
    <name type="scientific">Rhododendron molle</name>
    <name type="common">Chinese azalea</name>
    <name type="synonym">Azalea mollis</name>
    <dbReference type="NCBI Taxonomy" id="49168"/>
    <lineage>
        <taxon>Eukaryota</taxon>
        <taxon>Viridiplantae</taxon>
        <taxon>Streptophyta</taxon>
        <taxon>Embryophyta</taxon>
        <taxon>Tracheophyta</taxon>
        <taxon>Spermatophyta</taxon>
        <taxon>Magnoliopsida</taxon>
        <taxon>eudicotyledons</taxon>
        <taxon>Gunneridae</taxon>
        <taxon>Pentapetalae</taxon>
        <taxon>asterids</taxon>
        <taxon>Ericales</taxon>
        <taxon>Ericaceae</taxon>
        <taxon>Ericoideae</taxon>
        <taxon>Rhodoreae</taxon>
        <taxon>Rhododendron</taxon>
    </lineage>
</organism>
<name>A0ACC0NPE8_RHOML</name>
<protein>
    <submittedName>
        <fullName evidence="1">Uncharacterized protein</fullName>
    </submittedName>
</protein>